<feature type="transmembrane region" description="Helical" evidence="9">
    <location>
        <begin position="409"/>
        <end position="432"/>
    </location>
</feature>
<dbReference type="VEuPathDB" id="FungiDB:YALI1_A16004g"/>
<dbReference type="GO" id="GO:0000329">
    <property type="term" value="C:fungal-type vacuole membrane"/>
    <property type="evidence" value="ECO:0007669"/>
    <property type="project" value="TreeGrafter"/>
</dbReference>
<gene>
    <name evidence="11" type="ORF">B0I71DRAFT_39555</name>
    <name evidence="10" type="ORF">YALI1_A16004g</name>
</gene>
<name>A0A1D8N4Z2_YARLL</name>
<reference evidence="10 12" key="1">
    <citation type="journal article" date="2016" name="PLoS ONE">
        <title>Sequence Assembly of Yarrowia lipolytica Strain W29/CLIB89 Shows Transposable Element Diversity.</title>
        <authorList>
            <person name="Magnan C."/>
            <person name="Yu J."/>
            <person name="Chang I."/>
            <person name="Jahn E."/>
            <person name="Kanomata Y."/>
            <person name="Wu J."/>
            <person name="Zeller M."/>
            <person name="Oakes M."/>
            <person name="Baldi P."/>
            <person name="Sandmeyer S."/>
        </authorList>
    </citation>
    <scope>NUCLEOTIDE SEQUENCE [LARGE SCALE GENOMIC DNA]</scope>
    <source>
        <strain evidence="10">CLIB89</strain>
        <strain evidence="12">CLIB89(W29)</strain>
    </source>
</reference>
<dbReference type="OrthoDB" id="199930at2759"/>
<dbReference type="GO" id="GO:0022857">
    <property type="term" value="F:transmembrane transporter activity"/>
    <property type="evidence" value="ECO:0007669"/>
    <property type="project" value="InterPro"/>
</dbReference>
<dbReference type="Gene3D" id="1.20.1250.20">
    <property type="entry name" value="MFS general substrate transporter like domains"/>
    <property type="match status" value="1"/>
</dbReference>
<sequence>MVDERTPLKAVTTREDAPTAVMRPKPVGKSIFALSILGTLSAASISLFSMYGQTLQHKLGFTQVQVNSVSISSLLGMYLLMPVIGYLGDTYGSNYLALFSWITFPASYSIASGIFSTAADWHRETGEALPRAAPEMALCFFFIGASTSCMYYASLKASAHSMSVYFAEDGKLQTYTPGYAIWGPVAAFGLSSLWQSQLLRAVFITGKNVNVAGIFLFFAGLYAVICGIIFFSCRTAESMASELRKKAEASTDCNCDGPGHEGATLKEFFTDKTAWLFLLCFVFIGGPFEMFQNNMGAILDTVTVENADSPSFSTHVSLFATFSTVSRLVVGFSSEAMESHVSRPVLLSVIALVAACIHLMVPSGIFTVFDNAKYFSVVTIVNGFSYGSSFTLVPTIVTKVWGIANLGTIWGSFILALAVGSLGYGLLFAKVYDAASEVGVGSMSQVCSGVHCYGLTFVITGTGLAFAAAAVFFIWVFMWKKRGIHM</sequence>
<organism evidence="10 12">
    <name type="scientific">Yarrowia lipolytica</name>
    <name type="common">Candida lipolytica</name>
    <dbReference type="NCBI Taxonomy" id="4952"/>
    <lineage>
        <taxon>Eukaryota</taxon>
        <taxon>Fungi</taxon>
        <taxon>Dikarya</taxon>
        <taxon>Ascomycota</taxon>
        <taxon>Saccharomycotina</taxon>
        <taxon>Dipodascomycetes</taxon>
        <taxon>Dipodascales</taxon>
        <taxon>Dipodascales incertae sedis</taxon>
        <taxon>Yarrowia</taxon>
    </lineage>
</organism>
<evidence type="ECO:0000256" key="5">
    <source>
        <dbReference type="ARBA" id="ARBA00022692"/>
    </source>
</evidence>
<evidence type="ECO:0000313" key="11">
    <source>
        <dbReference type="EMBL" id="RDW25574.1"/>
    </source>
</evidence>
<feature type="transmembrane region" description="Helical" evidence="9">
    <location>
        <begin position="214"/>
        <end position="236"/>
    </location>
</feature>
<dbReference type="EMBL" id="KZ858999">
    <property type="protein sequence ID" value="RDW25574.1"/>
    <property type="molecule type" value="Genomic_DNA"/>
</dbReference>
<dbReference type="SUPFAM" id="SSF103473">
    <property type="entry name" value="MFS general substrate transporter"/>
    <property type="match status" value="1"/>
</dbReference>
<keyword evidence="3" id="KW-0813">Transport</keyword>
<dbReference type="Proteomes" id="UP000256601">
    <property type="component" value="Unassembled WGS sequence"/>
</dbReference>
<reference evidence="11 13" key="2">
    <citation type="submission" date="2018-07" db="EMBL/GenBank/DDBJ databases">
        <title>Draft Genome Assemblies for Five Robust Yarrowia lipolytica Strains Exhibiting High Lipid Production and Pentose Sugar Utilization and Sugar Alcohol Secretion from Undetoxified Lignocellulosic Biomass Hydrolysates.</title>
        <authorList>
            <consortium name="DOE Joint Genome Institute"/>
            <person name="Walker C."/>
            <person name="Ryu S."/>
            <person name="Na H."/>
            <person name="Zane M."/>
            <person name="LaButti K."/>
            <person name="Lipzen A."/>
            <person name="Haridas S."/>
            <person name="Barry K."/>
            <person name="Grigoriev I.V."/>
            <person name="Quarterman J."/>
            <person name="Slininger P."/>
            <person name="Dien B."/>
            <person name="Trinh C.T."/>
        </authorList>
    </citation>
    <scope>NUCLEOTIDE SEQUENCE [LARGE SCALE GENOMIC DNA]</scope>
    <source>
        <strain evidence="11 13">YB392</strain>
    </source>
</reference>
<dbReference type="SMR" id="A0A1D8N4Z2"/>
<evidence type="ECO:0000313" key="10">
    <source>
        <dbReference type="EMBL" id="AOW00708.1"/>
    </source>
</evidence>
<feature type="transmembrane region" description="Helical" evidence="9">
    <location>
        <begin position="345"/>
        <end position="368"/>
    </location>
</feature>
<dbReference type="CDD" id="cd17354">
    <property type="entry name" value="MFS_Mch1p_like"/>
    <property type="match status" value="1"/>
</dbReference>
<dbReference type="Pfam" id="PF07690">
    <property type="entry name" value="MFS_1"/>
    <property type="match status" value="1"/>
</dbReference>
<dbReference type="eggNOG" id="ENOG502QTNE">
    <property type="taxonomic scope" value="Eukaryota"/>
</dbReference>
<feature type="transmembrane region" description="Helical" evidence="9">
    <location>
        <begin position="135"/>
        <end position="153"/>
    </location>
</feature>
<evidence type="ECO:0000256" key="6">
    <source>
        <dbReference type="ARBA" id="ARBA00022989"/>
    </source>
</evidence>
<evidence type="ECO:0000256" key="4">
    <source>
        <dbReference type="ARBA" id="ARBA00022554"/>
    </source>
</evidence>
<dbReference type="GeneID" id="2906009"/>
<feature type="transmembrane region" description="Helical" evidence="9">
    <location>
        <begin position="374"/>
        <end position="397"/>
    </location>
</feature>
<keyword evidence="7 9" id="KW-0472">Membrane</keyword>
<comment type="subcellular location">
    <subcellularLocation>
        <location evidence="1">Vacuole membrane</location>
        <topology evidence="1">Multi-pass membrane protein</topology>
    </subcellularLocation>
</comment>
<accession>A0A1D8N4Z2</accession>
<keyword evidence="4" id="KW-0926">Vacuole</keyword>
<dbReference type="AlphaFoldDB" id="A0A1D8N4Z2"/>
<comment type="similarity">
    <text evidence="2">Belongs to the major facilitator superfamily.</text>
</comment>
<evidence type="ECO:0000313" key="13">
    <source>
        <dbReference type="Proteomes" id="UP000256601"/>
    </source>
</evidence>
<protein>
    <recommendedName>
        <fullName evidence="8">Probable transporter MCH1</fullName>
    </recommendedName>
</protein>
<evidence type="ECO:0000256" key="8">
    <source>
        <dbReference type="ARBA" id="ARBA00039330"/>
    </source>
</evidence>
<keyword evidence="5 9" id="KW-0812">Transmembrane</keyword>
<dbReference type="Proteomes" id="UP000182444">
    <property type="component" value="Chromosome 1A"/>
</dbReference>
<feature type="transmembrane region" description="Helical" evidence="9">
    <location>
        <begin position="452"/>
        <end position="477"/>
    </location>
</feature>
<feature type="transmembrane region" description="Helical" evidence="9">
    <location>
        <begin position="31"/>
        <end position="51"/>
    </location>
</feature>
<dbReference type="RefSeq" id="XP_500114.1">
    <property type="nucleotide sequence ID" value="XM_500114.1"/>
</dbReference>
<dbReference type="VEuPathDB" id="FungiDB:YALI0_A16060g"/>
<evidence type="ECO:0000256" key="3">
    <source>
        <dbReference type="ARBA" id="ARBA00022448"/>
    </source>
</evidence>
<evidence type="ECO:0000256" key="7">
    <source>
        <dbReference type="ARBA" id="ARBA00023136"/>
    </source>
</evidence>
<dbReference type="KEGG" id="yli:2906009"/>
<dbReference type="PANTHER" id="PTHR21576">
    <property type="entry name" value="UNCHARACTERIZED NODULIN-LIKE PROTEIN"/>
    <property type="match status" value="1"/>
</dbReference>
<evidence type="ECO:0000256" key="1">
    <source>
        <dbReference type="ARBA" id="ARBA00004128"/>
    </source>
</evidence>
<proteinExistence type="inferred from homology"/>
<feature type="transmembrane region" description="Helical" evidence="9">
    <location>
        <begin position="95"/>
        <end position="115"/>
    </location>
</feature>
<dbReference type="InterPro" id="IPR011701">
    <property type="entry name" value="MFS"/>
</dbReference>
<evidence type="ECO:0000313" key="12">
    <source>
        <dbReference type="Proteomes" id="UP000182444"/>
    </source>
</evidence>
<feature type="transmembrane region" description="Helical" evidence="9">
    <location>
        <begin position="274"/>
        <end position="292"/>
    </location>
</feature>
<evidence type="ECO:0000256" key="9">
    <source>
        <dbReference type="SAM" id="Phobius"/>
    </source>
</evidence>
<feature type="transmembrane region" description="Helical" evidence="9">
    <location>
        <begin position="174"/>
        <end position="194"/>
    </location>
</feature>
<keyword evidence="6 9" id="KW-1133">Transmembrane helix</keyword>
<feature type="transmembrane region" description="Helical" evidence="9">
    <location>
        <begin position="71"/>
        <end position="88"/>
    </location>
</feature>
<evidence type="ECO:0000256" key="2">
    <source>
        <dbReference type="ARBA" id="ARBA00008335"/>
    </source>
</evidence>
<dbReference type="InterPro" id="IPR036259">
    <property type="entry name" value="MFS_trans_sf"/>
</dbReference>
<dbReference type="OMA" id="PTMWWLA"/>
<dbReference type="PANTHER" id="PTHR21576:SF45">
    <property type="entry name" value="TRANSPORTER MCH1-RELATED"/>
    <property type="match status" value="1"/>
</dbReference>
<dbReference type="EMBL" id="CP017553">
    <property type="protein sequence ID" value="AOW00708.1"/>
    <property type="molecule type" value="Genomic_DNA"/>
</dbReference>